<dbReference type="PANTHER" id="PTHR43233:SF1">
    <property type="entry name" value="FAMILY N-ACETYLTRANSFERASE, PUTATIVE (AFU_ORTHOLOGUE AFUA_6G03350)-RELATED"/>
    <property type="match status" value="1"/>
</dbReference>
<dbReference type="SUPFAM" id="SSF55729">
    <property type="entry name" value="Acyl-CoA N-acyltransferases (Nat)"/>
    <property type="match status" value="1"/>
</dbReference>
<dbReference type="PANTHER" id="PTHR43233">
    <property type="entry name" value="FAMILY N-ACETYLTRANSFERASE, PUTATIVE (AFU_ORTHOLOGUE AFUA_6G03350)-RELATED"/>
    <property type="match status" value="1"/>
</dbReference>
<protein>
    <submittedName>
        <fullName evidence="2">N-acetyltransferase</fullName>
    </submittedName>
</protein>
<organism evidence="2 3">
    <name type="scientific">Undibacterium parvum</name>
    <dbReference type="NCBI Taxonomy" id="401471"/>
    <lineage>
        <taxon>Bacteria</taxon>
        <taxon>Pseudomonadati</taxon>
        <taxon>Pseudomonadota</taxon>
        <taxon>Betaproteobacteria</taxon>
        <taxon>Burkholderiales</taxon>
        <taxon>Oxalobacteraceae</taxon>
        <taxon>Undibacterium</taxon>
    </lineage>
</organism>
<gene>
    <name evidence="2" type="ORF">EJN92_12330</name>
</gene>
<name>A0A3Q9BRH0_9BURK</name>
<dbReference type="InterPro" id="IPR016181">
    <property type="entry name" value="Acyl_CoA_acyltransferase"/>
</dbReference>
<proteinExistence type="predicted"/>
<dbReference type="KEGG" id="upv:EJN92_12330"/>
<dbReference type="PROSITE" id="PS51186">
    <property type="entry name" value="GNAT"/>
    <property type="match status" value="1"/>
</dbReference>
<dbReference type="CDD" id="cd04301">
    <property type="entry name" value="NAT_SF"/>
    <property type="match status" value="1"/>
</dbReference>
<evidence type="ECO:0000259" key="1">
    <source>
        <dbReference type="PROSITE" id="PS51186"/>
    </source>
</evidence>
<dbReference type="InterPro" id="IPR000182">
    <property type="entry name" value="GNAT_dom"/>
</dbReference>
<dbReference type="Pfam" id="PF00583">
    <property type="entry name" value="Acetyltransf_1"/>
    <property type="match status" value="1"/>
</dbReference>
<dbReference type="Proteomes" id="UP000275663">
    <property type="component" value="Chromosome"/>
</dbReference>
<keyword evidence="3" id="KW-1185">Reference proteome</keyword>
<keyword evidence="2" id="KW-0808">Transferase</keyword>
<accession>A0A3Q9BRH0</accession>
<feature type="domain" description="N-acetyltransferase" evidence="1">
    <location>
        <begin position="1"/>
        <end position="142"/>
    </location>
</feature>
<dbReference type="EMBL" id="CP034464">
    <property type="protein sequence ID" value="AZP12718.1"/>
    <property type="molecule type" value="Genomic_DNA"/>
</dbReference>
<reference evidence="2 3" key="1">
    <citation type="journal article" date="2011" name="Int. J. Syst. Evol. Microbiol.">
        <title>Description of Undibacterium oligocarboniphilum sp. nov., isolated from purified water, and Undibacterium pigrum strain CCUG 49012 as the type strain of Undibacterium parvum sp. nov., and emended descriptions of the genus Undibacterium and the species Undibacterium pigrum.</title>
        <authorList>
            <person name="Eder W."/>
            <person name="Wanner G."/>
            <person name="Ludwig W."/>
            <person name="Busse H.J."/>
            <person name="Ziemke-Kageler F."/>
            <person name="Lang E."/>
        </authorList>
    </citation>
    <scope>NUCLEOTIDE SEQUENCE [LARGE SCALE GENOMIC DNA]</scope>
    <source>
        <strain evidence="2 3">DSM 23061</strain>
    </source>
</reference>
<dbReference type="GO" id="GO:0016747">
    <property type="term" value="F:acyltransferase activity, transferring groups other than amino-acyl groups"/>
    <property type="evidence" value="ECO:0007669"/>
    <property type="project" value="InterPro"/>
</dbReference>
<sequence>MHISTELALMDIPMIHHFLSTASSWAIGIPLATVERSLQHSLCFGGFDQNGKQIAFARVVSDRATFAYLMDVFVLPEQRGQGHSKALVQAILAHPELQGLRRFMLASANARELYQRYGFTAPAKPEALMEINRPGMYLLKAT</sequence>
<dbReference type="InterPro" id="IPR053144">
    <property type="entry name" value="Acetyltransferase_Butenolide"/>
</dbReference>
<dbReference type="AlphaFoldDB" id="A0A3Q9BRH0"/>
<dbReference type="Gene3D" id="3.40.630.30">
    <property type="match status" value="1"/>
</dbReference>
<evidence type="ECO:0000313" key="2">
    <source>
        <dbReference type="EMBL" id="AZP12718.1"/>
    </source>
</evidence>
<dbReference type="OrthoDB" id="3216107at2"/>
<evidence type="ECO:0000313" key="3">
    <source>
        <dbReference type="Proteomes" id="UP000275663"/>
    </source>
</evidence>